<dbReference type="GO" id="GO:0006508">
    <property type="term" value="P:proteolysis"/>
    <property type="evidence" value="ECO:0007669"/>
    <property type="project" value="UniProtKB-KW"/>
</dbReference>
<dbReference type="OrthoDB" id="9790784at2"/>
<dbReference type="SUPFAM" id="SSF52743">
    <property type="entry name" value="Subtilisin-like"/>
    <property type="match status" value="1"/>
</dbReference>
<feature type="compositionally biased region" description="Basic and acidic residues" evidence="6">
    <location>
        <begin position="27"/>
        <end position="45"/>
    </location>
</feature>
<evidence type="ECO:0000256" key="2">
    <source>
        <dbReference type="ARBA" id="ARBA00022670"/>
    </source>
</evidence>
<evidence type="ECO:0000259" key="7">
    <source>
        <dbReference type="Pfam" id="PF00082"/>
    </source>
</evidence>
<dbReference type="Proteomes" id="UP000325849">
    <property type="component" value="Unassembled WGS sequence"/>
</dbReference>
<feature type="domain" description="Peptidase S8/S53" evidence="7">
    <location>
        <begin position="324"/>
        <end position="555"/>
    </location>
</feature>
<dbReference type="PANTHER" id="PTHR43806:SF11">
    <property type="entry name" value="CEREVISIN-RELATED"/>
    <property type="match status" value="1"/>
</dbReference>
<protein>
    <submittedName>
        <fullName evidence="8">S8 family serine peptidase</fullName>
    </submittedName>
</protein>
<proteinExistence type="inferred from homology"/>
<comment type="caution">
    <text evidence="5">Lacks conserved residue(s) required for the propagation of feature annotation.</text>
</comment>
<keyword evidence="3" id="KW-0378">Hydrolase</keyword>
<comment type="similarity">
    <text evidence="1 5">Belongs to the peptidase S8 family.</text>
</comment>
<dbReference type="PRINTS" id="PR00723">
    <property type="entry name" value="SUBTILISIN"/>
</dbReference>
<evidence type="ECO:0000256" key="4">
    <source>
        <dbReference type="ARBA" id="ARBA00022825"/>
    </source>
</evidence>
<evidence type="ECO:0000256" key="1">
    <source>
        <dbReference type="ARBA" id="ARBA00011073"/>
    </source>
</evidence>
<dbReference type="PANTHER" id="PTHR43806">
    <property type="entry name" value="PEPTIDASE S8"/>
    <property type="match status" value="1"/>
</dbReference>
<dbReference type="Pfam" id="PF00082">
    <property type="entry name" value="Peptidase_S8"/>
    <property type="match status" value="1"/>
</dbReference>
<reference evidence="8 9" key="1">
    <citation type="submission" date="2019-07" db="EMBL/GenBank/DDBJ databases">
        <title>New species of Amycolatopsis and Streptomyces.</title>
        <authorList>
            <person name="Duangmal K."/>
            <person name="Teo W.F.A."/>
            <person name="Lipun K."/>
        </authorList>
    </citation>
    <scope>NUCLEOTIDE SEQUENCE [LARGE SCALE GENOMIC DNA]</scope>
    <source>
        <strain evidence="8 9">NBRC 109810</strain>
    </source>
</reference>
<feature type="compositionally biased region" description="Basic and acidic residues" evidence="6">
    <location>
        <begin position="68"/>
        <end position="77"/>
    </location>
</feature>
<dbReference type="AlphaFoldDB" id="A0A5N8VHU7"/>
<dbReference type="GO" id="GO:0004252">
    <property type="term" value="F:serine-type endopeptidase activity"/>
    <property type="evidence" value="ECO:0007669"/>
    <property type="project" value="InterPro"/>
</dbReference>
<gene>
    <name evidence="8" type="ORF">FNH09_20585</name>
</gene>
<organism evidence="8 9">
    <name type="scientific">Streptomyces adustus</name>
    <dbReference type="NCBI Taxonomy" id="1609272"/>
    <lineage>
        <taxon>Bacteria</taxon>
        <taxon>Bacillati</taxon>
        <taxon>Actinomycetota</taxon>
        <taxon>Actinomycetes</taxon>
        <taxon>Kitasatosporales</taxon>
        <taxon>Streptomycetaceae</taxon>
        <taxon>Streptomyces</taxon>
    </lineage>
</organism>
<dbReference type="InterPro" id="IPR050131">
    <property type="entry name" value="Peptidase_S8_subtilisin-like"/>
</dbReference>
<evidence type="ECO:0000256" key="5">
    <source>
        <dbReference type="PROSITE-ProRule" id="PRU01240"/>
    </source>
</evidence>
<dbReference type="EMBL" id="VJZD01000079">
    <property type="protein sequence ID" value="MPY33555.1"/>
    <property type="molecule type" value="Genomic_DNA"/>
</dbReference>
<name>A0A5N8VHU7_9ACTN</name>
<sequence>MRCAQDSLSRARRIAVQTGAARHQQRRHEVERRREVDVMVEDKPGSRTRNSRRSASEGAGAGGGPVPGDKEQKRTAPQEKGAPSPVVVQPRRQRYMITPLPQQLLPPGCAELSMDAVCDRLEGMPDVTVIRRLQPSQKPQATGMRPSCPQIAVVEAAEAQLPALRTLHVHIEPDLPLADTALPAVTPAPGMLPLHDPGLVVPLEKPVEISLRVCGPDGEPLAKAGVFLIAAAWPAQGVTAADGTVTLTLTAGTEQCVQSLYVRPRAGYTDRWIHRPDLSAARENIVSLTPLAKAYPELEERQQYGWGQQAMRLDRLPPTFRGFGIKIAVIGTGVSTDHPDLKQRVRSGIDVVRRTEEGWAHDPLGSGTHAAGIIAGADTGRGIVGIAADAELDVCQVLPGGHFSDLIDALDHCIEHEADIAHIAIASPYPSALVSRKLADATAAGIACIAPAGDSAGPVAFPACLPTVFAVGALGALGTYPPDTSHATHTGPQLSPEGLFAAPFSCCGPGVDAAAPGVAVLSCAPQDGYTALDGTGTAAAHMAGLAALVLAHHEDFHGRLQPRGPGRVQHLFDIITASCHSLAAPGTTDAARTGHGLPDALLALGLVPAIQLAPALFPFAPSTTA</sequence>
<comment type="caution">
    <text evidence="8">The sequence shown here is derived from an EMBL/GenBank/DDBJ whole genome shotgun (WGS) entry which is preliminary data.</text>
</comment>
<dbReference type="InterPro" id="IPR015500">
    <property type="entry name" value="Peptidase_S8_subtilisin-rel"/>
</dbReference>
<evidence type="ECO:0000256" key="3">
    <source>
        <dbReference type="ARBA" id="ARBA00022801"/>
    </source>
</evidence>
<keyword evidence="2" id="KW-0645">Protease</keyword>
<dbReference type="InterPro" id="IPR000209">
    <property type="entry name" value="Peptidase_S8/S53_dom"/>
</dbReference>
<dbReference type="PROSITE" id="PS51892">
    <property type="entry name" value="SUBTILASE"/>
    <property type="match status" value="1"/>
</dbReference>
<evidence type="ECO:0000313" key="8">
    <source>
        <dbReference type="EMBL" id="MPY33555.1"/>
    </source>
</evidence>
<dbReference type="InterPro" id="IPR036852">
    <property type="entry name" value="Peptidase_S8/S53_dom_sf"/>
</dbReference>
<evidence type="ECO:0000256" key="6">
    <source>
        <dbReference type="SAM" id="MobiDB-lite"/>
    </source>
</evidence>
<accession>A0A5N8VHU7</accession>
<keyword evidence="9" id="KW-1185">Reference proteome</keyword>
<feature type="region of interest" description="Disordered" evidence="6">
    <location>
        <begin position="1"/>
        <end position="89"/>
    </location>
</feature>
<evidence type="ECO:0000313" key="9">
    <source>
        <dbReference type="Proteomes" id="UP000325849"/>
    </source>
</evidence>
<keyword evidence="4" id="KW-0720">Serine protease</keyword>
<dbReference type="Gene3D" id="3.40.50.200">
    <property type="entry name" value="Peptidase S8/S53 domain"/>
    <property type="match status" value="1"/>
</dbReference>